<dbReference type="Proteomes" id="UP001054945">
    <property type="component" value="Unassembled WGS sequence"/>
</dbReference>
<keyword evidence="2" id="KW-1185">Reference proteome</keyword>
<comment type="caution">
    <text evidence="1">The sequence shown here is derived from an EMBL/GenBank/DDBJ whole genome shotgun (WGS) entry which is preliminary data.</text>
</comment>
<dbReference type="AlphaFoldDB" id="A0AAV4Y6N6"/>
<sequence length="77" mass="8806">MSFFLTVPAIPTLFFLSADRLELKVTANSKKKSSHRETLPPLHASFGSCGTVFRQRESSPEANRLFTDLFEEQQLRF</sequence>
<proteinExistence type="predicted"/>
<dbReference type="EMBL" id="BPLR01001395">
    <property type="protein sequence ID" value="GIZ02096.1"/>
    <property type="molecule type" value="Genomic_DNA"/>
</dbReference>
<gene>
    <name evidence="1" type="ORF">CEXT_137631</name>
</gene>
<name>A0AAV4Y6N6_CAEEX</name>
<evidence type="ECO:0000313" key="1">
    <source>
        <dbReference type="EMBL" id="GIZ02096.1"/>
    </source>
</evidence>
<accession>A0AAV4Y6N6</accession>
<organism evidence="1 2">
    <name type="scientific">Caerostris extrusa</name>
    <name type="common">Bark spider</name>
    <name type="synonym">Caerostris bankana</name>
    <dbReference type="NCBI Taxonomy" id="172846"/>
    <lineage>
        <taxon>Eukaryota</taxon>
        <taxon>Metazoa</taxon>
        <taxon>Ecdysozoa</taxon>
        <taxon>Arthropoda</taxon>
        <taxon>Chelicerata</taxon>
        <taxon>Arachnida</taxon>
        <taxon>Araneae</taxon>
        <taxon>Araneomorphae</taxon>
        <taxon>Entelegynae</taxon>
        <taxon>Araneoidea</taxon>
        <taxon>Araneidae</taxon>
        <taxon>Caerostris</taxon>
    </lineage>
</organism>
<evidence type="ECO:0008006" key="3">
    <source>
        <dbReference type="Google" id="ProtNLM"/>
    </source>
</evidence>
<protein>
    <recommendedName>
        <fullName evidence="3">Secreted protein</fullName>
    </recommendedName>
</protein>
<reference evidence="1 2" key="1">
    <citation type="submission" date="2021-06" db="EMBL/GenBank/DDBJ databases">
        <title>Caerostris extrusa draft genome.</title>
        <authorList>
            <person name="Kono N."/>
            <person name="Arakawa K."/>
        </authorList>
    </citation>
    <scope>NUCLEOTIDE SEQUENCE [LARGE SCALE GENOMIC DNA]</scope>
</reference>
<evidence type="ECO:0000313" key="2">
    <source>
        <dbReference type="Proteomes" id="UP001054945"/>
    </source>
</evidence>